<dbReference type="Proteomes" id="UP000284706">
    <property type="component" value="Unassembled WGS sequence"/>
</dbReference>
<dbReference type="STRING" id="231916.A0A409WTB7"/>
<dbReference type="OrthoDB" id="3263473at2759"/>
<organism evidence="2 3">
    <name type="scientific">Gymnopilus dilepis</name>
    <dbReference type="NCBI Taxonomy" id="231916"/>
    <lineage>
        <taxon>Eukaryota</taxon>
        <taxon>Fungi</taxon>
        <taxon>Dikarya</taxon>
        <taxon>Basidiomycota</taxon>
        <taxon>Agaricomycotina</taxon>
        <taxon>Agaricomycetes</taxon>
        <taxon>Agaricomycetidae</taxon>
        <taxon>Agaricales</taxon>
        <taxon>Agaricineae</taxon>
        <taxon>Hymenogastraceae</taxon>
        <taxon>Gymnopilus</taxon>
    </lineage>
</organism>
<evidence type="ECO:0000313" key="3">
    <source>
        <dbReference type="Proteomes" id="UP000284706"/>
    </source>
</evidence>
<feature type="region of interest" description="Disordered" evidence="1">
    <location>
        <begin position="53"/>
        <end position="101"/>
    </location>
</feature>
<name>A0A409WTB7_9AGAR</name>
<comment type="caution">
    <text evidence="2">The sequence shown here is derived from an EMBL/GenBank/DDBJ whole genome shotgun (WGS) entry which is preliminary data.</text>
</comment>
<sequence>MRWVLKYLEWRSEWWKARLSPRGGITTDLAEGIKAYALSQADVQDTLAAHFKKTWEDPLSQRTNANDEDEDSDDSDSEPEPEGGETQVGRDEEDDNGPLYS</sequence>
<feature type="compositionally biased region" description="Acidic residues" evidence="1">
    <location>
        <begin position="91"/>
        <end position="101"/>
    </location>
</feature>
<keyword evidence="3" id="KW-1185">Reference proteome</keyword>
<accession>A0A409WTB7</accession>
<dbReference type="EMBL" id="NHYE01004827">
    <property type="protein sequence ID" value="PPQ81775.1"/>
    <property type="molecule type" value="Genomic_DNA"/>
</dbReference>
<dbReference type="InParanoid" id="A0A409WTB7"/>
<reference evidence="2 3" key="1">
    <citation type="journal article" date="2018" name="Evol. Lett.">
        <title>Horizontal gene cluster transfer increased hallucinogenic mushroom diversity.</title>
        <authorList>
            <person name="Reynolds H.T."/>
            <person name="Vijayakumar V."/>
            <person name="Gluck-Thaler E."/>
            <person name="Korotkin H.B."/>
            <person name="Matheny P.B."/>
            <person name="Slot J.C."/>
        </authorList>
    </citation>
    <scope>NUCLEOTIDE SEQUENCE [LARGE SCALE GENOMIC DNA]</scope>
    <source>
        <strain evidence="2 3">SRW20</strain>
    </source>
</reference>
<feature type="compositionally biased region" description="Acidic residues" evidence="1">
    <location>
        <begin position="66"/>
        <end position="83"/>
    </location>
</feature>
<gene>
    <name evidence="2" type="ORF">CVT26_010084</name>
</gene>
<evidence type="ECO:0000256" key="1">
    <source>
        <dbReference type="SAM" id="MobiDB-lite"/>
    </source>
</evidence>
<proteinExistence type="predicted"/>
<evidence type="ECO:0000313" key="2">
    <source>
        <dbReference type="EMBL" id="PPQ81775.1"/>
    </source>
</evidence>
<protein>
    <submittedName>
        <fullName evidence="2">Uncharacterized protein</fullName>
    </submittedName>
</protein>
<dbReference type="AlphaFoldDB" id="A0A409WTB7"/>